<evidence type="ECO:0000313" key="2">
    <source>
        <dbReference type="EMBL" id="TWF48070.1"/>
    </source>
</evidence>
<evidence type="ECO:0000256" key="1">
    <source>
        <dbReference type="SAM" id="MobiDB-lite"/>
    </source>
</evidence>
<keyword evidence="3" id="KW-1185">Reference proteome</keyword>
<protein>
    <submittedName>
        <fullName evidence="2">Uncharacterized protein</fullName>
    </submittedName>
</protein>
<feature type="compositionally biased region" description="Basic and acidic residues" evidence="1">
    <location>
        <begin position="28"/>
        <end position="47"/>
    </location>
</feature>
<comment type="caution">
    <text evidence="2">The sequence shown here is derived from an EMBL/GenBank/DDBJ whole genome shotgun (WGS) entry which is preliminary data.</text>
</comment>
<dbReference type="OrthoDB" id="8390866at2"/>
<dbReference type="Proteomes" id="UP000320653">
    <property type="component" value="Unassembled WGS sequence"/>
</dbReference>
<reference evidence="2 3" key="1">
    <citation type="submission" date="2019-06" db="EMBL/GenBank/DDBJ databases">
        <title>Sorghum-associated microbial communities from plants grown in Nebraska, USA.</title>
        <authorList>
            <person name="Schachtman D."/>
        </authorList>
    </citation>
    <scope>NUCLEOTIDE SEQUENCE [LARGE SCALE GENOMIC DNA]</scope>
    <source>
        <strain evidence="2 3">1225</strain>
    </source>
</reference>
<name>A0A561QCG4_9HYPH</name>
<feature type="compositionally biased region" description="Basic residues" evidence="1">
    <location>
        <begin position="48"/>
        <end position="59"/>
    </location>
</feature>
<sequence>MARAMTIAKNMFRRPDAEPGSDAAKLQAVRDRQILRQRERKLAERHERNQKRANHPLAT</sequence>
<gene>
    <name evidence="2" type="ORF">FHW37_109133</name>
</gene>
<feature type="region of interest" description="Disordered" evidence="1">
    <location>
        <begin position="1"/>
        <end position="59"/>
    </location>
</feature>
<accession>A0A561QCG4</accession>
<proteinExistence type="predicted"/>
<dbReference type="AlphaFoldDB" id="A0A561QCG4"/>
<evidence type="ECO:0000313" key="3">
    <source>
        <dbReference type="Proteomes" id="UP000320653"/>
    </source>
</evidence>
<dbReference type="EMBL" id="VIWP01000009">
    <property type="protein sequence ID" value="TWF48070.1"/>
    <property type="molecule type" value="Genomic_DNA"/>
</dbReference>
<organism evidence="2 3">
    <name type="scientific">Neorhizobium alkalisoli</name>
    <dbReference type="NCBI Taxonomy" id="528178"/>
    <lineage>
        <taxon>Bacteria</taxon>
        <taxon>Pseudomonadati</taxon>
        <taxon>Pseudomonadota</taxon>
        <taxon>Alphaproteobacteria</taxon>
        <taxon>Hyphomicrobiales</taxon>
        <taxon>Rhizobiaceae</taxon>
        <taxon>Rhizobium/Agrobacterium group</taxon>
        <taxon>Neorhizobium</taxon>
    </lineage>
</organism>